<evidence type="ECO:0000256" key="1">
    <source>
        <dbReference type="SAM" id="SignalP"/>
    </source>
</evidence>
<dbReference type="InterPro" id="IPR009003">
    <property type="entry name" value="Peptidase_S1_PA"/>
</dbReference>
<reference evidence="2 3" key="1">
    <citation type="submission" date="2017-02" db="EMBL/GenBank/DDBJ databases">
        <authorList>
            <person name="Peterson S.W."/>
        </authorList>
    </citation>
    <scope>NUCLEOTIDE SEQUENCE [LARGE SCALE GENOMIC DNA]</scope>
    <source>
        <strain evidence="2 3">CECT 9027</strain>
    </source>
</reference>
<evidence type="ECO:0008006" key="4">
    <source>
        <dbReference type="Google" id="ProtNLM"/>
    </source>
</evidence>
<keyword evidence="3" id="KW-1185">Reference proteome</keyword>
<dbReference type="PROSITE" id="PS51257">
    <property type="entry name" value="PROKAR_LIPOPROTEIN"/>
    <property type="match status" value="1"/>
</dbReference>
<protein>
    <recommendedName>
        <fullName evidence="4">Trypsin</fullName>
    </recommendedName>
</protein>
<dbReference type="AlphaFoldDB" id="A0A1R4B7U1"/>
<dbReference type="Pfam" id="PF13365">
    <property type="entry name" value="Trypsin_2"/>
    <property type="match status" value="1"/>
</dbReference>
<dbReference type="EMBL" id="FUFT01000008">
    <property type="protein sequence ID" value="SJL84993.1"/>
    <property type="molecule type" value="Genomic_DNA"/>
</dbReference>
<name>A0A1R4B7U1_9VIBR</name>
<organism evidence="2 3">
    <name type="scientific">Vibrio palustris</name>
    <dbReference type="NCBI Taxonomy" id="1918946"/>
    <lineage>
        <taxon>Bacteria</taxon>
        <taxon>Pseudomonadati</taxon>
        <taxon>Pseudomonadota</taxon>
        <taxon>Gammaproteobacteria</taxon>
        <taxon>Vibrionales</taxon>
        <taxon>Vibrionaceae</taxon>
        <taxon>Vibrio</taxon>
    </lineage>
</organism>
<dbReference type="SUPFAM" id="SSF50494">
    <property type="entry name" value="Trypsin-like serine proteases"/>
    <property type="match status" value="1"/>
</dbReference>
<dbReference type="RefSeq" id="WP_077315387.1">
    <property type="nucleotide sequence ID" value="NZ_FUFT01000008.1"/>
</dbReference>
<proteinExistence type="predicted"/>
<evidence type="ECO:0000313" key="2">
    <source>
        <dbReference type="EMBL" id="SJL84993.1"/>
    </source>
</evidence>
<accession>A0A1R4B7U1</accession>
<feature type="signal peptide" evidence="1">
    <location>
        <begin position="1"/>
        <end position="30"/>
    </location>
</feature>
<evidence type="ECO:0000313" key="3">
    <source>
        <dbReference type="Proteomes" id="UP000189475"/>
    </source>
</evidence>
<dbReference type="InterPro" id="IPR043504">
    <property type="entry name" value="Peptidase_S1_PA_chymotrypsin"/>
</dbReference>
<sequence length="248" mass="27304">MFRSRGRASKIFRFAILSSFALITSSCASSNGPLTVANGDKMAPTIDYEFVGIPFLYHGFGSSVPITRDLSLTAAHVARVNWDDVIAYHPRCDIAIIRADNRLARKLPDLGLIHTNEDMTTYGRDGTGNLLKGEGKYRLDINFSNHSFFDHCQASVTDAPIREGMSGGGAFNSHGELVGIISAMASSNTRLANGEKLPFERLSLFVSLNQVRDWLDLEIAKHYILEGKEGAPLKWRIPMTNRLASANK</sequence>
<dbReference type="OrthoDB" id="6535212at2"/>
<gene>
    <name evidence="2" type="ORF">VPAL9027_03006</name>
</gene>
<feature type="chain" id="PRO_5011961115" description="Trypsin" evidence="1">
    <location>
        <begin position="31"/>
        <end position="248"/>
    </location>
</feature>
<keyword evidence="1" id="KW-0732">Signal</keyword>
<dbReference type="Gene3D" id="2.40.10.10">
    <property type="entry name" value="Trypsin-like serine proteases"/>
    <property type="match status" value="1"/>
</dbReference>
<dbReference type="STRING" id="1918946.VPAL9027_03006"/>
<dbReference type="Proteomes" id="UP000189475">
    <property type="component" value="Unassembled WGS sequence"/>
</dbReference>